<evidence type="ECO:0000256" key="9">
    <source>
        <dbReference type="SAM" id="Phobius"/>
    </source>
</evidence>
<keyword evidence="4 9" id="KW-1133">Transmembrane helix</keyword>
<reference evidence="11" key="4">
    <citation type="submission" date="2019-08" db="EMBL/GenBank/DDBJ databases">
        <title>Annotated Complete DNA Sequences of Six EEHV1A Genomes from Lethal HD Cases in Young Asian Elephants in India.</title>
        <authorList>
            <person name="Krishnankutty S.P."/>
            <person name="Zachariah A."/>
            <person name="Maheswari U."/>
            <person name="Heaggans S.Y."/>
            <person name="Muraleedharan M."/>
            <person name="Velayutham D."/>
            <person name="Santhosh S."/>
            <person name="Hayward G.S."/>
        </authorList>
    </citation>
    <scope>NUCLEOTIDE SEQUENCE</scope>
    <source>
        <strain evidence="11">IP164 Muthanga2</strain>
    </source>
</reference>
<dbReference type="InterPro" id="IPR036179">
    <property type="entry name" value="Ig-like_dom_sf"/>
</dbReference>
<dbReference type="EMBL" id="MN366293">
    <property type="protein sequence ID" value="QOE74907.1"/>
    <property type="molecule type" value="Genomic_DNA"/>
</dbReference>
<reference evidence="11" key="1">
    <citation type="journal article" date="2013" name="Genome Announc.">
        <title>Complete Genome Sequence of Elephant Endotheliotropic Herpesvirus 1A.</title>
        <authorList>
            <person name="Ling P.D."/>
            <person name="Reid J.G."/>
            <person name="Qin X."/>
            <person name="Muzny D.M."/>
            <person name="Gibbs R."/>
            <person name="Petrosino J."/>
            <person name="Peng R."/>
            <person name="Zong J.C."/>
            <person name="Heaggans S.Y."/>
            <person name="Hayward G.S."/>
        </authorList>
    </citation>
    <scope>NUCLEOTIDE SEQUENCE</scope>
    <source>
        <strain evidence="11">IP164 Muthanga2</strain>
    </source>
</reference>
<dbReference type="PANTHER" id="PTHR46841">
    <property type="entry name" value="OX-2 MEMBRANE GLYCOPROTEIN"/>
    <property type="match status" value="1"/>
</dbReference>
<dbReference type="GO" id="GO:0016020">
    <property type="term" value="C:membrane"/>
    <property type="evidence" value="ECO:0007669"/>
    <property type="project" value="UniProtKB-SubCell"/>
</dbReference>
<keyword evidence="7" id="KW-0325">Glycoprotein</keyword>
<feature type="domain" description="Ig-like" evidence="10">
    <location>
        <begin position="12"/>
        <end position="122"/>
    </location>
</feature>
<organism evidence="11">
    <name type="scientific">Elephant endotheliotropic herpesvirus 1A</name>
    <dbReference type="NCBI Taxonomy" id="759753"/>
    <lineage>
        <taxon>Viruses</taxon>
        <taxon>Duplodnaviria</taxon>
        <taxon>Heunggongvirae</taxon>
        <taxon>Peploviricota</taxon>
        <taxon>Herviviricetes</taxon>
        <taxon>Herpesvirales</taxon>
        <taxon>Orthoherpesviridae</taxon>
        <taxon>Betaherpesvirinae</taxon>
        <taxon>Proboscivirus</taxon>
        <taxon>Proboscivirus elephantidbeta1</taxon>
        <taxon>Elephantid herpesvirus 1</taxon>
    </lineage>
</organism>
<evidence type="ECO:0000256" key="4">
    <source>
        <dbReference type="ARBA" id="ARBA00022989"/>
    </source>
</evidence>
<keyword evidence="3" id="KW-0732">Signal</keyword>
<feature type="domain" description="Ig-like" evidence="10">
    <location>
        <begin position="129"/>
        <end position="206"/>
    </location>
</feature>
<evidence type="ECO:0000256" key="8">
    <source>
        <dbReference type="ARBA" id="ARBA00023319"/>
    </source>
</evidence>
<evidence type="ECO:0000259" key="10">
    <source>
        <dbReference type="PROSITE" id="PS50835"/>
    </source>
</evidence>
<dbReference type="SMART" id="SM00409">
    <property type="entry name" value="IG"/>
    <property type="match status" value="1"/>
</dbReference>
<dbReference type="InterPro" id="IPR047164">
    <property type="entry name" value="OX2G-like"/>
</dbReference>
<dbReference type="PANTHER" id="PTHR46841:SF3">
    <property type="entry name" value="OX-2 MEMBRANE GLYCOPROTEIN"/>
    <property type="match status" value="1"/>
</dbReference>
<name>A0A866VUA0_ELHV1</name>
<sequence length="265" mass="29420">MDLTQLLSFYGPYVETKNQSAILNTNVTLECSLINSSDSISAIIWYKNDTRNRVAVAHKGHSSAWSSWLSESDSQEEVKVTQYEMKTSNLTIVKTTKNDSCCFICKFQCGSSSNCSDFSNTTCLTVYAPLTAYISKLNDSSNITCTATSYPPAMVTWIGTTNRMNDTRTVSNDNGTVSVESTLATQLEDINVTCEVKHLENTTLISWWSDHHKGHVSVSLIEVLFLSNSASVVSVGILIVLIVMVIILVYYKFIRKPGDLIRLYS</sequence>
<dbReference type="InterPro" id="IPR007110">
    <property type="entry name" value="Ig-like_dom"/>
</dbReference>
<dbReference type="InterPro" id="IPR003599">
    <property type="entry name" value="Ig_sub"/>
</dbReference>
<evidence type="ECO:0000256" key="6">
    <source>
        <dbReference type="ARBA" id="ARBA00023157"/>
    </source>
</evidence>
<evidence type="ECO:0000256" key="3">
    <source>
        <dbReference type="ARBA" id="ARBA00022729"/>
    </source>
</evidence>
<dbReference type="InterPro" id="IPR013162">
    <property type="entry name" value="CD80_C2-set"/>
</dbReference>
<proteinExistence type="predicted"/>
<dbReference type="Pfam" id="PF08205">
    <property type="entry name" value="C2-set_2"/>
    <property type="match status" value="1"/>
</dbReference>
<dbReference type="Gene3D" id="2.60.40.10">
    <property type="entry name" value="Immunoglobulins"/>
    <property type="match status" value="2"/>
</dbReference>
<dbReference type="GO" id="GO:0034113">
    <property type="term" value="P:heterotypic cell-cell adhesion"/>
    <property type="evidence" value="ECO:0007669"/>
    <property type="project" value="TreeGrafter"/>
</dbReference>
<accession>A0A866VUA0</accession>
<keyword evidence="5 9" id="KW-0472">Membrane</keyword>
<gene>
    <name evidence="11" type="primary">E25</name>
</gene>
<dbReference type="PROSITE" id="PS50835">
    <property type="entry name" value="IG_LIKE"/>
    <property type="match status" value="2"/>
</dbReference>
<dbReference type="GO" id="GO:0098632">
    <property type="term" value="F:cell-cell adhesion mediator activity"/>
    <property type="evidence" value="ECO:0007669"/>
    <property type="project" value="InterPro"/>
</dbReference>
<keyword evidence="8" id="KW-0393">Immunoglobulin domain</keyword>
<evidence type="ECO:0000256" key="7">
    <source>
        <dbReference type="ARBA" id="ARBA00023180"/>
    </source>
</evidence>
<evidence type="ECO:0000256" key="1">
    <source>
        <dbReference type="ARBA" id="ARBA00004479"/>
    </source>
</evidence>
<protein>
    <submittedName>
        <fullName evidence="11">Glycoprotein vOX2-2</fullName>
    </submittedName>
</protein>
<reference evidence="11" key="3">
    <citation type="journal article" date="2016" name="MSphere">
        <title>Comparison of the Gene Coding Contents and Other Unusual Features of the GC-Rich and AT-Rich Branch Probosciviruses.</title>
        <authorList>
            <person name="Ling P.D."/>
            <person name="Long S.Y."/>
            <person name="Zong J.C."/>
            <person name="Heaggans S.Y."/>
            <person name="Qin X."/>
            <person name="Hayward G.S."/>
        </authorList>
    </citation>
    <scope>NUCLEOTIDE SEQUENCE</scope>
    <source>
        <strain evidence="11">IP164 Muthanga2</strain>
    </source>
</reference>
<reference evidence="11" key="5">
    <citation type="journal article" name="PLoS ONE">
        <title>Extended genotypic evaluation and comparison of twenty-two cases of lethal EEHV1 hemorrhagic disease in wild and captive Asian elephants in India.</title>
        <authorList>
            <person name="Zachariah A."/>
            <person name="Sajesh P.K."/>
            <person name="Santhosh S."/>
            <person name="Bathrachalam C."/>
            <person name="Megha M."/>
            <person name="Pandiyan J."/>
            <person name="Jishnu M."/>
            <person name="Kobragade R.S."/>
            <person name="Long S.Y."/>
            <person name="Zong J.-C."/>
            <person name="Latimer E.M."/>
            <person name="Heaggans S.Y."/>
            <person name="Hayward G.S."/>
        </authorList>
    </citation>
    <scope>NUCLEOTIDE SEQUENCE</scope>
    <source>
        <strain evidence="11">IP164 Muthanga2</strain>
    </source>
</reference>
<dbReference type="InterPro" id="IPR013783">
    <property type="entry name" value="Ig-like_fold"/>
</dbReference>
<evidence type="ECO:0000256" key="5">
    <source>
        <dbReference type="ARBA" id="ARBA00023136"/>
    </source>
</evidence>
<evidence type="ECO:0000313" key="11">
    <source>
        <dbReference type="EMBL" id="QOE74907.1"/>
    </source>
</evidence>
<keyword evidence="2 9" id="KW-0812">Transmembrane</keyword>
<comment type="subcellular location">
    <subcellularLocation>
        <location evidence="1">Membrane</location>
        <topology evidence="1">Single-pass type I membrane protein</topology>
    </subcellularLocation>
</comment>
<dbReference type="SUPFAM" id="SSF48726">
    <property type="entry name" value="Immunoglobulin"/>
    <property type="match status" value="2"/>
</dbReference>
<keyword evidence="6" id="KW-1015">Disulfide bond</keyword>
<reference evidence="11" key="2">
    <citation type="journal article" date="2013" name="J. Wildl. Dis.">
        <title>Fatal herpesvirus hemorrhagic disease in wild and orphan asian elephants in southern India.</title>
        <authorList>
            <person name="Zachariah A."/>
            <person name="Zong J.-C."/>
            <person name="Long S.Y."/>
            <person name="Latimer E.M."/>
            <person name="Heaggans S.Y."/>
            <person name="Richman L.K."/>
            <person name="Hayward G.S."/>
        </authorList>
    </citation>
    <scope>NUCLEOTIDE SEQUENCE</scope>
    <source>
        <strain evidence="11">IP164 Muthanga2</strain>
    </source>
</reference>
<feature type="transmembrane region" description="Helical" evidence="9">
    <location>
        <begin position="232"/>
        <end position="253"/>
    </location>
</feature>
<evidence type="ECO:0000256" key="2">
    <source>
        <dbReference type="ARBA" id="ARBA00022692"/>
    </source>
</evidence>